<dbReference type="Proteomes" id="UP000004473">
    <property type="component" value="Unassembled WGS sequence"/>
</dbReference>
<accession>I2NG37</accession>
<evidence type="ECO:0000313" key="2">
    <source>
        <dbReference type="Proteomes" id="UP000004473"/>
    </source>
</evidence>
<organism evidence="1 2">
    <name type="scientific">Neisseria sicca VK64</name>
    <dbReference type="NCBI Taxonomy" id="1095748"/>
    <lineage>
        <taxon>Bacteria</taxon>
        <taxon>Pseudomonadati</taxon>
        <taxon>Pseudomonadota</taxon>
        <taxon>Betaproteobacteria</taxon>
        <taxon>Neisseriales</taxon>
        <taxon>Neisseriaceae</taxon>
        <taxon>Neisseria</taxon>
    </lineage>
</organism>
<dbReference type="PANTHER" id="PTHR43581:SF4">
    <property type="entry name" value="ATP_GTP PHOSPHATASE"/>
    <property type="match status" value="1"/>
</dbReference>
<dbReference type="InterPro" id="IPR051396">
    <property type="entry name" value="Bact_Antivir_Def_Nuclease"/>
</dbReference>
<dbReference type="InterPro" id="IPR027417">
    <property type="entry name" value="P-loop_NTPase"/>
</dbReference>
<dbReference type="EMBL" id="AJMT01000188">
    <property type="protein sequence ID" value="EIG24798.1"/>
    <property type="molecule type" value="Genomic_DNA"/>
</dbReference>
<feature type="non-terminal residue" evidence="1">
    <location>
        <position position="281"/>
    </location>
</feature>
<dbReference type="Gene3D" id="3.40.50.300">
    <property type="entry name" value="P-loop containing nucleotide triphosphate hydrolases"/>
    <property type="match status" value="1"/>
</dbReference>
<comment type="caution">
    <text evidence="1">The sequence shown here is derived from an EMBL/GenBank/DDBJ whole genome shotgun (WGS) entry which is preliminary data.</text>
</comment>
<protein>
    <recommendedName>
        <fullName evidence="3">AAA domain protein</fullName>
    </recommendedName>
</protein>
<name>I2NG37_NEISI</name>
<evidence type="ECO:0000313" key="1">
    <source>
        <dbReference type="EMBL" id="EIG24798.1"/>
    </source>
</evidence>
<proteinExistence type="predicted"/>
<dbReference type="AlphaFoldDB" id="I2NG37"/>
<dbReference type="SUPFAM" id="SSF52540">
    <property type="entry name" value="P-loop containing nucleoside triphosphate hydrolases"/>
    <property type="match status" value="1"/>
</dbReference>
<dbReference type="PANTHER" id="PTHR43581">
    <property type="entry name" value="ATP/GTP PHOSPHATASE"/>
    <property type="match status" value="1"/>
</dbReference>
<sequence length="281" mass="31929">MIKRITFTQYRRLKAPLELEFCNHINIISGLNGTCKSSILYLISNAFQAEKSTNTQLVPASELKVINNISAQVNAKIELLTKGDKEYNDPAPGQRGELFKVYYSDGQSIEFRRHNNADNAHSRFRLIPQYSSSQNQSLPTLRTVYLSLARLLPFGEMKNDTPVKGVRKELPEEYNVIFYQLVQHITGIKIIESTPQIIANIKTRTEYLTDTEGIDSNTASVGEDNAIIILKNLVLLRYYYENAPSLHNIDQPASILLIDEMDATLHPAMQLRLLHTLIEYS</sequence>
<evidence type="ECO:0008006" key="3">
    <source>
        <dbReference type="Google" id="ProtNLM"/>
    </source>
</evidence>
<reference evidence="1 2" key="1">
    <citation type="submission" date="2012-04" db="EMBL/GenBank/DDBJ databases">
        <authorList>
            <person name="Harkins D.M."/>
            <person name="Madupu R."/>
            <person name="Durkin A.S."/>
            <person name="Torralba M."/>
            <person name="Methe B."/>
            <person name="Sutton G.G."/>
            <person name="Nelson K.E."/>
        </authorList>
    </citation>
    <scope>NUCLEOTIDE SEQUENCE [LARGE SCALE GENOMIC DNA]</scope>
    <source>
        <strain evidence="1 2">VK64</strain>
    </source>
</reference>
<gene>
    <name evidence="1" type="ORF">HMPREF1051_0438</name>
</gene>